<name>A0A3B1APY5_9ZZZZ</name>
<protein>
    <submittedName>
        <fullName evidence="1">Transcriptional regulator, AcrR family</fullName>
    </submittedName>
</protein>
<dbReference type="EMBL" id="UOFS01000051">
    <property type="protein sequence ID" value="VAX01953.1"/>
    <property type="molecule type" value="Genomic_DNA"/>
</dbReference>
<dbReference type="SUPFAM" id="SSF48498">
    <property type="entry name" value="Tetracyclin repressor-like, C-terminal domain"/>
    <property type="match status" value="1"/>
</dbReference>
<dbReference type="Gene3D" id="1.10.357.10">
    <property type="entry name" value="Tetracycline Repressor, domain 2"/>
    <property type="match status" value="1"/>
</dbReference>
<gene>
    <name evidence="1" type="ORF">MNBD_GAMMA22-2578</name>
</gene>
<evidence type="ECO:0000313" key="1">
    <source>
        <dbReference type="EMBL" id="VAX01953.1"/>
    </source>
</evidence>
<feature type="non-terminal residue" evidence="1">
    <location>
        <position position="1"/>
    </location>
</feature>
<dbReference type="InterPro" id="IPR036271">
    <property type="entry name" value="Tet_transcr_reg_TetR-rel_C_sf"/>
</dbReference>
<organism evidence="1">
    <name type="scientific">hydrothermal vent metagenome</name>
    <dbReference type="NCBI Taxonomy" id="652676"/>
    <lineage>
        <taxon>unclassified sequences</taxon>
        <taxon>metagenomes</taxon>
        <taxon>ecological metagenomes</taxon>
    </lineage>
</organism>
<reference evidence="1" key="1">
    <citation type="submission" date="2018-06" db="EMBL/GenBank/DDBJ databases">
        <authorList>
            <person name="Zhirakovskaya E."/>
        </authorList>
    </citation>
    <scope>NUCLEOTIDE SEQUENCE</scope>
</reference>
<accession>A0A3B1APY5</accession>
<dbReference type="AlphaFoldDB" id="A0A3B1APY5"/>
<proteinExistence type="predicted"/>
<sequence length="154" mass="17870">HFKTKDEILDAVISYRLSKTNKMLKSWEIEGDTPERRIRSFINILVMNRSKIKNYGCPVGTLCSELVKLNHPSLKQANELLTLFRLWLKRQFELLGHKKNADNLAMHLLVRSQGIATLSSAFHDEEFIKNEVNDLDVWLSLYTNSLLKSNKEVI</sequence>